<feature type="transmembrane region" description="Helical" evidence="12">
    <location>
        <begin position="407"/>
        <end position="425"/>
    </location>
</feature>
<organism evidence="13">
    <name type="scientific">Daucus carota subsp. sativus</name>
    <name type="common">Carrot</name>
    <dbReference type="NCBI Taxonomy" id="79200"/>
    <lineage>
        <taxon>Eukaryota</taxon>
        <taxon>Viridiplantae</taxon>
        <taxon>Streptophyta</taxon>
        <taxon>Embryophyta</taxon>
        <taxon>Tracheophyta</taxon>
        <taxon>Spermatophyta</taxon>
        <taxon>Magnoliopsida</taxon>
        <taxon>eudicotyledons</taxon>
        <taxon>Gunneridae</taxon>
        <taxon>Pentapetalae</taxon>
        <taxon>asterids</taxon>
        <taxon>campanulids</taxon>
        <taxon>Apiales</taxon>
        <taxon>Apiaceae</taxon>
        <taxon>Apioideae</taxon>
        <taxon>Scandiceae</taxon>
        <taxon>Daucinae</taxon>
        <taxon>Daucus</taxon>
        <taxon>Daucus sect. Daucus</taxon>
    </lineage>
</organism>
<keyword evidence="4" id="KW-0808">Transferase</keyword>
<evidence type="ECO:0000256" key="11">
    <source>
        <dbReference type="SAM" id="MobiDB-lite"/>
    </source>
</evidence>
<dbReference type="GO" id="GO:0071555">
    <property type="term" value="P:cell wall organization"/>
    <property type="evidence" value="ECO:0007669"/>
    <property type="project" value="TreeGrafter"/>
</dbReference>
<dbReference type="SUPFAM" id="SSF53137">
    <property type="entry name" value="Translational machinery components"/>
    <property type="match status" value="1"/>
</dbReference>
<comment type="similarity">
    <text evidence="3 10">Belongs to the universal ribosomal protein uS11 family.</text>
</comment>
<dbReference type="GO" id="GO:0003735">
    <property type="term" value="F:structural constituent of ribosome"/>
    <property type="evidence" value="ECO:0007669"/>
    <property type="project" value="InterPro"/>
</dbReference>
<dbReference type="PROSITE" id="PS01347">
    <property type="entry name" value="MRAY_1"/>
    <property type="match status" value="1"/>
</dbReference>
<keyword evidence="9 10" id="KW-0687">Ribonucleoprotein</keyword>
<evidence type="ECO:0000256" key="9">
    <source>
        <dbReference type="ARBA" id="ARBA00023274"/>
    </source>
</evidence>
<name>A0A166ILN0_DAUCS</name>
<comment type="caution">
    <text evidence="13">The sequence shown here is derived from an EMBL/GenBank/DDBJ whole genome shotgun (WGS) entry which is preliminary data.</text>
</comment>
<gene>
    <name evidence="13" type="ORF">DCAR_003921</name>
</gene>
<dbReference type="InterPro" id="IPR018480">
    <property type="entry name" value="PNAcMuramoyl-5peptid_Trfase_CS"/>
</dbReference>
<sequence>MSASLCNLGFCPRDSYQLPKISGVRISCDSFAPSSSCFNLKLRRYGCCSKYRLVHVTAMDEDSVSGFDDWVGSDGAVVYSFSSSDGEDSDGEFILNPLSDVDMPTIRDKLRPEALTIMSNRLALTGKAHKKSWQVYLLKALYRILIQYGVVINLGLITFLIVLLLYADWCAWRIVRLPLSQFHLMRPFSTSAILVACAGYIGVPLLRRMKMKSIINKEGPNRQALKRGTPTMGGLLFVPIGVIVAEVIVGFSSIEVSAAAVATLSFAAIGLLDDSLSLINKHNGGLSSWTRILLEIAVGACFCYWLYTSNVSSPYSIKMVVPLPVPVGLVCLGNLYLFLTSFCFVSLANGVNLTDRLDGLAGGTAALALIGMSIAVLPICSDLAVFGASMAGACVGFLLHNRYKASVFMGDTGSLALGGALAAMAGCTGMFFPLFISSGIFVLETLSVVMQSRRKTREPKEENVTLGPAVREGENVFGVAHIFASFNDTFIHVTDLSGRETMVRITGGMKVKADRDESSPYAAMLAAQDVSTRCKELGITALHIKLRATGGNKTKSPGPGAQSALRALARSGMKIGRIEDVTPIPTDSTRRKGGRRGRRL</sequence>
<keyword evidence="8 12" id="KW-0472">Membrane</keyword>
<dbReference type="Gene3D" id="3.30.420.80">
    <property type="entry name" value="Ribosomal protein S11"/>
    <property type="match status" value="1"/>
</dbReference>
<comment type="subcellular location">
    <subcellularLocation>
        <location evidence="1">Membrane</location>
        <topology evidence="1">Multi-pass membrane protein</topology>
    </subcellularLocation>
</comment>
<feature type="transmembrane region" description="Helical" evidence="12">
    <location>
        <begin position="359"/>
        <end position="377"/>
    </location>
</feature>
<evidence type="ECO:0000256" key="4">
    <source>
        <dbReference type="ARBA" id="ARBA00022679"/>
    </source>
</evidence>
<dbReference type="GO" id="GO:1990904">
    <property type="term" value="C:ribonucleoprotein complex"/>
    <property type="evidence" value="ECO:0007669"/>
    <property type="project" value="UniProtKB-KW"/>
</dbReference>
<dbReference type="InterPro" id="IPR001971">
    <property type="entry name" value="Ribosomal_uS11"/>
</dbReference>
<dbReference type="EMBL" id="LNRQ01000001">
    <property type="protein sequence ID" value="KZN11265.1"/>
    <property type="molecule type" value="Genomic_DNA"/>
</dbReference>
<comment type="similarity">
    <text evidence="2">Belongs to the glycosyltransferase 4 family. MraY subfamily.</text>
</comment>
<evidence type="ECO:0000256" key="6">
    <source>
        <dbReference type="ARBA" id="ARBA00022980"/>
    </source>
</evidence>
<keyword evidence="5 12" id="KW-0812">Transmembrane</keyword>
<evidence type="ECO:0000256" key="3">
    <source>
        <dbReference type="ARBA" id="ARBA00006194"/>
    </source>
</evidence>
<feature type="transmembrane region" description="Helical" evidence="12">
    <location>
        <begin position="327"/>
        <end position="347"/>
    </location>
</feature>
<dbReference type="PROSITE" id="PS00054">
    <property type="entry name" value="RIBOSOMAL_S11"/>
    <property type="match status" value="1"/>
</dbReference>
<accession>A0A166ILN0</accession>
<feature type="transmembrane region" description="Helical" evidence="12">
    <location>
        <begin position="257"/>
        <end position="276"/>
    </location>
</feature>
<evidence type="ECO:0000256" key="7">
    <source>
        <dbReference type="ARBA" id="ARBA00022989"/>
    </source>
</evidence>
<dbReference type="PANTHER" id="PTHR22926:SF5">
    <property type="entry name" value="PHOSPHO-N-ACETYLMURAMOYL-PENTAPEPTIDE-TRANSFERASE HOMOLOG"/>
    <property type="match status" value="1"/>
</dbReference>
<dbReference type="InterPro" id="IPR018102">
    <property type="entry name" value="Ribosomal_uS11_CS"/>
</dbReference>
<feature type="transmembrane region" description="Helical" evidence="12">
    <location>
        <begin position="232"/>
        <end position="251"/>
    </location>
</feature>
<feature type="transmembrane region" description="Helical" evidence="12">
    <location>
        <begin position="140"/>
        <end position="167"/>
    </location>
</feature>
<feature type="transmembrane region" description="Helical" evidence="12">
    <location>
        <begin position="187"/>
        <end position="206"/>
    </location>
</feature>
<dbReference type="PANTHER" id="PTHR22926">
    <property type="entry name" value="PHOSPHO-N-ACETYLMURAMOYL-PENTAPEPTIDE-TRANSFERASE"/>
    <property type="match status" value="1"/>
</dbReference>
<dbReference type="GO" id="GO:0044038">
    <property type="term" value="P:cell wall macromolecule biosynthetic process"/>
    <property type="evidence" value="ECO:0007669"/>
    <property type="project" value="TreeGrafter"/>
</dbReference>
<dbReference type="Gramene" id="KZN11265">
    <property type="protein sequence ID" value="KZN11265"/>
    <property type="gene ID" value="DCAR_003921"/>
</dbReference>
<dbReference type="InterPro" id="IPR036967">
    <property type="entry name" value="Ribosomal_uS11_sf"/>
</dbReference>
<keyword evidence="7 12" id="KW-1133">Transmembrane helix</keyword>
<feature type="transmembrane region" description="Helical" evidence="12">
    <location>
        <begin position="383"/>
        <end position="400"/>
    </location>
</feature>
<feature type="compositionally biased region" description="Basic residues" evidence="11">
    <location>
        <begin position="591"/>
        <end position="600"/>
    </location>
</feature>
<protein>
    <recommendedName>
        <fullName evidence="14">40S ribosomal protein S14</fullName>
    </recommendedName>
</protein>
<proteinExistence type="inferred from homology"/>
<dbReference type="AlphaFoldDB" id="A0A166ILN0"/>
<dbReference type="STRING" id="79200.A0A166ILN0"/>
<evidence type="ECO:0000256" key="8">
    <source>
        <dbReference type="ARBA" id="ARBA00023136"/>
    </source>
</evidence>
<evidence type="ECO:0000256" key="2">
    <source>
        <dbReference type="ARBA" id="ARBA00005583"/>
    </source>
</evidence>
<dbReference type="Pfam" id="PF00411">
    <property type="entry name" value="Ribosomal_S11"/>
    <property type="match status" value="1"/>
</dbReference>
<evidence type="ECO:0008006" key="14">
    <source>
        <dbReference type="Google" id="ProtNLM"/>
    </source>
</evidence>
<dbReference type="GO" id="GO:0005886">
    <property type="term" value="C:plasma membrane"/>
    <property type="evidence" value="ECO:0007669"/>
    <property type="project" value="TreeGrafter"/>
</dbReference>
<keyword evidence="6 10" id="KW-0689">Ribosomal protein</keyword>
<reference evidence="13" key="1">
    <citation type="journal article" date="2016" name="Nat. Genet.">
        <title>A high-quality carrot genome assembly provides new insights into carotenoid accumulation and asterid genome evolution.</title>
        <authorList>
            <person name="Iorizzo M."/>
            <person name="Ellison S."/>
            <person name="Senalik D."/>
            <person name="Zeng P."/>
            <person name="Satapoomin P."/>
            <person name="Huang J."/>
            <person name="Bowman M."/>
            <person name="Iovene M."/>
            <person name="Sanseverino W."/>
            <person name="Cavagnaro P."/>
            <person name="Yildiz M."/>
            <person name="Macko-Podgorni A."/>
            <person name="Moranska E."/>
            <person name="Grzebelus E."/>
            <person name="Grzebelus D."/>
            <person name="Ashrafi H."/>
            <person name="Zheng Z."/>
            <person name="Cheng S."/>
            <person name="Spooner D."/>
            <person name="Van Deynze A."/>
            <person name="Simon P."/>
        </authorList>
    </citation>
    <scope>NUCLEOTIDE SEQUENCE [LARGE SCALE GENOMIC DNA]</scope>
    <source>
        <tissue evidence="13">Leaf</tissue>
    </source>
</reference>
<dbReference type="GO" id="GO:0006412">
    <property type="term" value="P:translation"/>
    <property type="evidence" value="ECO:0007669"/>
    <property type="project" value="InterPro"/>
</dbReference>
<dbReference type="GO" id="GO:0008963">
    <property type="term" value="F:phospho-N-acetylmuramoyl-pentapeptide-transferase activity"/>
    <property type="evidence" value="ECO:0007669"/>
    <property type="project" value="InterPro"/>
</dbReference>
<dbReference type="HAMAP" id="MF_01310">
    <property type="entry name" value="Ribosomal_uS11"/>
    <property type="match status" value="1"/>
</dbReference>
<dbReference type="Pfam" id="PF10555">
    <property type="entry name" value="MraY_sig1"/>
    <property type="match status" value="1"/>
</dbReference>
<evidence type="ECO:0000313" key="13">
    <source>
        <dbReference type="EMBL" id="KZN11265.1"/>
    </source>
</evidence>
<evidence type="ECO:0000256" key="1">
    <source>
        <dbReference type="ARBA" id="ARBA00004141"/>
    </source>
</evidence>
<feature type="transmembrane region" description="Helical" evidence="12">
    <location>
        <begin position="288"/>
        <end position="307"/>
    </location>
</feature>
<dbReference type="NCBIfam" id="NF007176">
    <property type="entry name" value="PRK09607.1"/>
    <property type="match status" value="1"/>
</dbReference>
<dbReference type="InterPro" id="IPR003524">
    <property type="entry name" value="PNAcMuramoyl-5peptid_Trfase"/>
</dbReference>
<dbReference type="InterPro" id="IPR000715">
    <property type="entry name" value="Glycosyl_transferase_4"/>
</dbReference>
<evidence type="ECO:0000256" key="10">
    <source>
        <dbReference type="RuleBase" id="RU003629"/>
    </source>
</evidence>
<evidence type="ECO:0000256" key="5">
    <source>
        <dbReference type="ARBA" id="ARBA00022692"/>
    </source>
</evidence>
<dbReference type="OMA" id="HDKCSAT"/>
<evidence type="ECO:0000256" key="12">
    <source>
        <dbReference type="SAM" id="Phobius"/>
    </source>
</evidence>
<dbReference type="Pfam" id="PF00953">
    <property type="entry name" value="Glycos_transf_4"/>
    <property type="match status" value="1"/>
</dbReference>
<dbReference type="CDD" id="cd06852">
    <property type="entry name" value="GT_MraY"/>
    <property type="match status" value="1"/>
</dbReference>
<dbReference type="GO" id="GO:0005840">
    <property type="term" value="C:ribosome"/>
    <property type="evidence" value="ECO:0007669"/>
    <property type="project" value="UniProtKB-KW"/>
</dbReference>
<feature type="region of interest" description="Disordered" evidence="11">
    <location>
        <begin position="580"/>
        <end position="600"/>
    </location>
</feature>
<dbReference type="FunFam" id="3.30.420.80:FF:000002">
    <property type="entry name" value="40S ribosomal protein S14"/>
    <property type="match status" value="1"/>
</dbReference>